<name>A0A8C6YP09_NOTPE</name>
<dbReference type="Ensembl" id="ENSNPET00000001399.1">
    <property type="protein sequence ID" value="ENSNPEP00000001374.1"/>
    <property type="gene ID" value="ENSNPEG00000001074.1"/>
</dbReference>
<dbReference type="InterPro" id="IPR002698">
    <property type="entry name" value="FTHF_cligase"/>
</dbReference>
<dbReference type="PANTHER" id="PTHR13017">
    <property type="entry name" value="5-FORMYLTETRAHYDROFOLATE CYCLO-LIGASE-RELATED"/>
    <property type="match status" value="1"/>
</dbReference>
<dbReference type="PANTHER" id="PTHR13017:SF0">
    <property type="entry name" value="METHENYLTETRAHYDROFOLATE SYNTHASE DOMAIN-CONTAINING PROTEIN"/>
    <property type="match status" value="1"/>
</dbReference>
<dbReference type="Proteomes" id="UP000694420">
    <property type="component" value="Unplaced"/>
</dbReference>
<sequence length="101" mass="11190">AQPRGVCASKQDVRQRVWDHLEASGLAAFPRPVHGRIPNFQARKTLLVPTPRLRTGLFNRIVPPPGATKEMLRICATSQVGIKNRGVGKCLTKSKKLNLLR</sequence>
<dbReference type="GO" id="GO:0005737">
    <property type="term" value="C:cytoplasm"/>
    <property type="evidence" value="ECO:0007669"/>
    <property type="project" value="TreeGrafter"/>
</dbReference>
<protein>
    <submittedName>
        <fullName evidence="1">Uncharacterized protein</fullName>
    </submittedName>
</protein>
<reference evidence="1" key="2">
    <citation type="submission" date="2025-09" db="UniProtKB">
        <authorList>
            <consortium name="Ensembl"/>
        </authorList>
    </citation>
    <scope>IDENTIFICATION</scope>
</reference>
<proteinExistence type="predicted"/>
<keyword evidence="2" id="KW-1185">Reference proteome</keyword>
<reference evidence="1" key="1">
    <citation type="submission" date="2025-08" db="UniProtKB">
        <authorList>
            <consortium name="Ensembl"/>
        </authorList>
    </citation>
    <scope>IDENTIFICATION</scope>
</reference>
<organism evidence="1 2">
    <name type="scientific">Nothoprocta perdicaria</name>
    <name type="common">Chilean tinamou</name>
    <name type="synonym">Crypturus perdicarius</name>
    <dbReference type="NCBI Taxonomy" id="30464"/>
    <lineage>
        <taxon>Eukaryota</taxon>
        <taxon>Metazoa</taxon>
        <taxon>Chordata</taxon>
        <taxon>Craniata</taxon>
        <taxon>Vertebrata</taxon>
        <taxon>Euteleostomi</taxon>
        <taxon>Archelosauria</taxon>
        <taxon>Archosauria</taxon>
        <taxon>Dinosauria</taxon>
        <taxon>Saurischia</taxon>
        <taxon>Theropoda</taxon>
        <taxon>Coelurosauria</taxon>
        <taxon>Aves</taxon>
        <taxon>Palaeognathae</taxon>
        <taxon>Tinamiformes</taxon>
        <taxon>Tinamidae</taxon>
        <taxon>Nothoprocta</taxon>
    </lineage>
</organism>
<evidence type="ECO:0000313" key="1">
    <source>
        <dbReference type="Ensembl" id="ENSNPEP00000001374.1"/>
    </source>
</evidence>
<dbReference type="AlphaFoldDB" id="A0A8C6YP09"/>
<accession>A0A8C6YP09</accession>
<evidence type="ECO:0000313" key="2">
    <source>
        <dbReference type="Proteomes" id="UP000694420"/>
    </source>
</evidence>